<evidence type="ECO:0000313" key="11">
    <source>
        <dbReference type="EMBL" id="NKY40103.1"/>
    </source>
</evidence>
<organism evidence="11 12">
    <name type="scientific">Cellulomonas septica</name>
    <dbReference type="NCBI Taxonomy" id="285080"/>
    <lineage>
        <taxon>Bacteria</taxon>
        <taxon>Bacillati</taxon>
        <taxon>Actinomycetota</taxon>
        <taxon>Actinomycetes</taxon>
        <taxon>Micrococcales</taxon>
        <taxon>Cellulomonadaceae</taxon>
        <taxon>Cellulomonas</taxon>
    </lineage>
</organism>
<feature type="domain" description="Fibronectin type-III" evidence="9">
    <location>
        <begin position="706"/>
        <end position="791"/>
    </location>
</feature>
<dbReference type="PROSITE" id="PS50853">
    <property type="entry name" value="FN3"/>
    <property type="match status" value="3"/>
</dbReference>
<dbReference type="CDD" id="cd00063">
    <property type="entry name" value="FN3"/>
    <property type="match status" value="3"/>
</dbReference>
<dbReference type="InterPro" id="IPR050964">
    <property type="entry name" value="Striated_Muscle_Regulatory"/>
</dbReference>
<dbReference type="PANTHER" id="PTHR13817">
    <property type="entry name" value="TITIN"/>
    <property type="match status" value="1"/>
</dbReference>
<evidence type="ECO:0000256" key="4">
    <source>
        <dbReference type="ARBA" id="ARBA00023001"/>
    </source>
</evidence>
<evidence type="ECO:0000256" key="2">
    <source>
        <dbReference type="ARBA" id="ARBA00022737"/>
    </source>
</evidence>
<dbReference type="Gene3D" id="4.10.870.10">
    <property type="entry name" value="Endo-1,4-beta-glucanase f. Domain 3"/>
    <property type="match status" value="1"/>
</dbReference>
<dbReference type="PANTHER" id="PTHR13817:SF73">
    <property type="entry name" value="FIBRONECTIN TYPE-III DOMAIN-CONTAINING PROTEIN"/>
    <property type="match status" value="1"/>
</dbReference>
<reference evidence="11 12" key="1">
    <citation type="submission" date="2020-04" db="EMBL/GenBank/DDBJ databases">
        <title>MicrobeNet Type strains.</title>
        <authorList>
            <person name="Nicholson A.C."/>
        </authorList>
    </citation>
    <scope>NUCLEOTIDE SEQUENCE [LARGE SCALE GENOMIC DNA]</scope>
    <source>
        <strain evidence="11 12">ATCC BAA-787</strain>
    </source>
</reference>
<dbReference type="InterPro" id="IPR012341">
    <property type="entry name" value="6hp_glycosidase-like_sf"/>
</dbReference>
<dbReference type="SUPFAM" id="SSF48208">
    <property type="entry name" value="Six-hairpin glycosidases"/>
    <property type="match status" value="1"/>
</dbReference>
<keyword evidence="2" id="KW-0677">Repeat</keyword>
<dbReference type="Pfam" id="PF02011">
    <property type="entry name" value="Glyco_hydro_48"/>
    <property type="match status" value="1"/>
</dbReference>
<gene>
    <name evidence="11" type="ORF">HGA02_11335</name>
</gene>
<keyword evidence="7" id="KW-0624">Polysaccharide degradation</keyword>
<dbReference type="InterPro" id="IPR001919">
    <property type="entry name" value="CBD2"/>
</dbReference>
<dbReference type="SMART" id="SM00637">
    <property type="entry name" value="CBD_II"/>
    <property type="match status" value="1"/>
</dbReference>
<dbReference type="Gene3D" id="2.170.160.10">
    <property type="entry name" value="Endo-1,4-beta-glucanase f. Domain 2"/>
    <property type="match status" value="1"/>
</dbReference>
<dbReference type="InterPro" id="IPR000556">
    <property type="entry name" value="Glyco_hydro_48F"/>
</dbReference>
<proteinExistence type="predicted"/>
<dbReference type="Pfam" id="PF00553">
    <property type="entry name" value="CBM_2"/>
    <property type="match status" value="1"/>
</dbReference>
<feature type="chain" id="PRO_5045814371" evidence="8">
    <location>
        <begin position="27"/>
        <end position="1090"/>
    </location>
</feature>
<dbReference type="InterPro" id="IPR008928">
    <property type="entry name" value="6-hairpin_glycosidase_sf"/>
</dbReference>
<keyword evidence="6" id="KW-0326">Glycosidase</keyword>
<dbReference type="SUPFAM" id="SSF49265">
    <property type="entry name" value="Fibronectin type III"/>
    <property type="match status" value="2"/>
</dbReference>
<dbReference type="SUPFAM" id="SSF49384">
    <property type="entry name" value="Carbohydrate-binding domain"/>
    <property type="match status" value="1"/>
</dbReference>
<evidence type="ECO:0000313" key="12">
    <source>
        <dbReference type="Proteomes" id="UP000777774"/>
    </source>
</evidence>
<dbReference type="InterPro" id="IPR012291">
    <property type="entry name" value="CBM2_carb-bd_dom_sf"/>
</dbReference>
<evidence type="ECO:0000259" key="10">
    <source>
        <dbReference type="PROSITE" id="PS51173"/>
    </source>
</evidence>
<evidence type="ECO:0000256" key="6">
    <source>
        <dbReference type="ARBA" id="ARBA00023295"/>
    </source>
</evidence>
<feature type="domain" description="Fibronectin type-III" evidence="9">
    <location>
        <begin position="897"/>
        <end position="984"/>
    </location>
</feature>
<evidence type="ECO:0000256" key="1">
    <source>
        <dbReference type="ARBA" id="ARBA00022729"/>
    </source>
</evidence>
<dbReference type="PRINTS" id="PR00844">
    <property type="entry name" value="GLHYDRLASE48"/>
</dbReference>
<evidence type="ECO:0000256" key="3">
    <source>
        <dbReference type="ARBA" id="ARBA00022801"/>
    </source>
</evidence>
<evidence type="ECO:0000256" key="8">
    <source>
        <dbReference type="SAM" id="SignalP"/>
    </source>
</evidence>
<dbReference type="InterPro" id="IPR018366">
    <property type="entry name" value="CBM2_CS"/>
</dbReference>
<dbReference type="SMART" id="SM00060">
    <property type="entry name" value="FN3"/>
    <property type="match status" value="3"/>
</dbReference>
<dbReference type="Pfam" id="PF00041">
    <property type="entry name" value="fn3"/>
    <property type="match status" value="2"/>
</dbReference>
<dbReference type="InterPro" id="IPR008965">
    <property type="entry name" value="CBM2/CBM3_carb-bd_dom_sf"/>
</dbReference>
<evidence type="ECO:0000256" key="7">
    <source>
        <dbReference type="ARBA" id="ARBA00023326"/>
    </source>
</evidence>
<dbReference type="RefSeq" id="WP_168679098.1">
    <property type="nucleotide sequence ID" value="NZ_JAAXOY010000273.1"/>
</dbReference>
<dbReference type="InterPro" id="IPR027390">
    <property type="entry name" value="Endoglucanase_F_dom3"/>
</dbReference>
<evidence type="ECO:0000259" key="9">
    <source>
        <dbReference type="PROSITE" id="PS50853"/>
    </source>
</evidence>
<dbReference type="InterPro" id="IPR023309">
    <property type="entry name" value="Endo-1-4-beta-glucanase_dom2"/>
</dbReference>
<keyword evidence="5" id="KW-0119">Carbohydrate metabolism</keyword>
<dbReference type="InterPro" id="IPR036116">
    <property type="entry name" value="FN3_sf"/>
</dbReference>
<keyword evidence="1 8" id="KW-0732">Signal</keyword>
<dbReference type="Gene3D" id="1.50.10.10">
    <property type="match status" value="1"/>
</dbReference>
<dbReference type="Gene3D" id="2.60.40.10">
    <property type="entry name" value="Immunoglobulins"/>
    <property type="match status" value="3"/>
</dbReference>
<name>A0ABX1K0L9_9CELL</name>
<accession>A0ABX1K0L9</accession>
<sequence>MSSTTRRRTAWVAVATVGVSSFLATAGITPALAATGAGLPATVTVPAASPVRAAVDGEYANRFLAQYDKIKDPANGYFSAQGIPYHAVETLMVEAPDYGHETTSEAYSYWLWLEALYGQVTQDWAPLNHAWDTMEKYMIPQSVDQPTNSFYNPNSPATYAPEFNHPSSYPSQLNSGITGGTDPIGAELKSTYGNADVYQMHWLADVDNIYGFGATPGAGCTLGPTATGTSFINTFQRGPQESVWETVPQPSCEEFKYGGKNGFLDLFTKDASYAKQWKYTSASDADARAVEAVYWANQWATEQGKAADVAATVAKAAKMGDYLRYTLFDKYFKKIGCTSPSCAAGQGREAAHYLLSWYMAWGGATDSNAGWAWRIGSSHAHFGYQNPLAAWALSTDPKLTPKSPTAKSDWTASMQRQLEFYTWLQASNGGIAGGATNSWDGAYATPPAGTPTFYGMGYTEAPVYVDPPSNRWFGMQAWGVQRVAELYYASGNAQAKKILDKWVPWVVANISTDGANWKVPSELKWTGKPDTWNAASPTGNPGLTVEVTSYGQDVGVAGDTARALLFYAAKSGDTASRDKAKALLDAIWTNNQDPLGVATVETRGDYKRFDDTYVANGDGIYIPSGWTGTMPNGDVIKPGVSFLDIRSFYKKDPQWSKVQAALDGGADPKFTYHRFWAQTAIAGALADYARLFDDGTTTPDTTPPSVPTGLQAGLVTSTEATISWTASTDDTRVASYDVYRGTTKVGSSTTTSFTETGLTPSTAYSYTVRAVDAAGNVSAASSALAVTTKATPSDTTAPSVPSILSSASTTNSVTVVWSASTDNTGGSGLAGYDVYRGTTRVGQTTGTTFTDTGLTAATAYQYSVRARDVAGNVSAASTAVTVTTKSDTTPDTTAPSVPTGLTATTVGETSVTLTWNASTDTGGSGLAGYDVYRGTTKVGTPTSATYTDSGLTAATAYQYTVRARDVAGNVSAASSALSVTTKSGQQTGSCKVTYNASSWNTGFTASVKVTNTGTTALSSWSLGFSFANGQKVQQGWSANWTQSGSTVTATNAAWNGTLAPGQSVDIGFNGSHSGTNTNPTAFTLNGAACS</sequence>
<feature type="domain" description="CBM2" evidence="10">
    <location>
        <begin position="983"/>
        <end position="1090"/>
    </location>
</feature>
<dbReference type="InterPro" id="IPR013783">
    <property type="entry name" value="Ig-like_fold"/>
</dbReference>
<comment type="caution">
    <text evidence="11">The sequence shown here is derived from an EMBL/GenBank/DDBJ whole genome shotgun (WGS) entry which is preliminary data.</text>
</comment>
<dbReference type="Gene3D" id="2.60.40.290">
    <property type="match status" value="1"/>
</dbReference>
<keyword evidence="4" id="KW-0136">Cellulose degradation</keyword>
<dbReference type="PROSITE" id="PS00561">
    <property type="entry name" value="CBM2_A"/>
    <property type="match status" value="1"/>
</dbReference>
<dbReference type="InterPro" id="IPR003961">
    <property type="entry name" value="FN3_dom"/>
</dbReference>
<evidence type="ECO:0000256" key="5">
    <source>
        <dbReference type="ARBA" id="ARBA00023277"/>
    </source>
</evidence>
<dbReference type="Proteomes" id="UP000777774">
    <property type="component" value="Unassembled WGS sequence"/>
</dbReference>
<keyword evidence="12" id="KW-1185">Reference proteome</keyword>
<keyword evidence="3" id="KW-0378">Hydrolase</keyword>
<dbReference type="PROSITE" id="PS51173">
    <property type="entry name" value="CBM2"/>
    <property type="match status" value="1"/>
</dbReference>
<feature type="signal peptide" evidence="8">
    <location>
        <begin position="1"/>
        <end position="26"/>
    </location>
</feature>
<protein>
    <submittedName>
        <fullName evidence="11">Exoglucanase</fullName>
    </submittedName>
</protein>
<dbReference type="EMBL" id="JAAXOY010000273">
    <property type="protein sequence ID" value="NKY40103.1"/>
    <property type="molecule type" value="Genomic_DNA"/>
</dbReference>
<feature type="domain" description="Fibronectin type-III" evidence="9">
    <location>
        <begin position="797"/>
        <end position="887"/>
    </location>
</feature>